<protein>
    <submittedName>
        <fullName evidence="7">DoxX protein</fullName>
    </submittedName>
</protein>
<feature type="transmembrane region" description="Helical" evidence="5">
    <location>
        <begin position="84"/>
        <end position="105"/>
    </location>
</feature>
<reference evidence="7 8" key="1">
    <citation type="submission" date="2014-11" db="EMBL/GenBank/DDBJ databases">
        <authorList>
            <person name="Park G.-S."/>
            <person name="Hong S.-J."/>
            <person name="Jung B.K."/>
            <person name="Khan A.R."/>
            <person name="Kwak Y."/>
            <person name="Shin J.-H."/>
        </authorList>
    </citation>
    <scope>NUCLEOTIDE SEQUENCE [LARGE SCALE GENOMIC DNA]</scope>
    <source>
        <strain evidence="7 8">DSM 27622</strain>
    </source>
</reference>
<evidence type="ECO:0000256" key="3">
    <source>
        <dbReference type="ARBA" id="ARBA00022989"/>
    </source>
</evidence>
<dbReference type="STRING" id="1324352.OK18_02270"/>
<proteinExistence type="predicted"/>
<evidence type="ECO:0000313" key="8">
    <source>
        <dbReference type="Proteomes" id="UP000035213"/>
    </source>
</evidence>
<dbReference type="Pfam" id="PF07291">
    <property type="entry name" value="MauE"/>
    <property type="match status" value="1"/>
</dbReference>
<evidence type="ECO:0000256" key="1">
    <source>
        <dbReference type="ARBA" id="ARBA00004141"/>
    </source>
</evidence>
<name>A0A0G3LXF6_CHRGL</name>
<evidence type="ECO:0000256" key="4">
    <source>
        <dbReference type="ARBA" id="ARBA00023136"/>
    </source>
</evidence>
<dbReference type="OrthoDB" id="676158at2"/>
<evidence type="ECO:0000313" key="7">
    <source>
        <dbReference type="EMBL" id="AKK71621.1"/>
    </source>
</evidence>
<keyword evidence="3 5" id="KW-1133">Transmembrane helix</keyword>
<feature type="domain" description="Methylamine utilisation protein MauE" evidence="6">
    <location>
        <begin position="8"/>
        <end position="102"/>
    </location>
</feature>
<evidence type="ECO:0000256" key="5">
    <source>
        <dbReference type="SAM" id="Phobius"/>
    </source>
</evidence>
<dbReference type="KEGG" id="cgn:OK18_02270"/>
<keyword evidence="2 5" id="KW-0812">Transmembrane</keyword>
<gene>
    <name evidence="7" type="ORF">OK18_02270</name>
</gene>
<dbReference type="GO" id="GO:0016020">
    <property type="term" value="C:membrane"/>
    <property type="evidence" value="ECO:0007669"/>
    <property type="project" value="UniProtKB-SubCell"/>
</dbReference>
<accession>A0A0G3LXF6</accession>
<dbReference type="RefSeq" id="WP_053326955.1">
    <property type="nucleotide sequence ID" value="NZ_CP009928.1"/>
</dbReference>
<comment type="subcellular location">
    <subcellularLocation>
        <location evidence="1">Membrane</location>
        <topology evidence="1">Multi-pass membrane protein</topology>
    </subcellularLocation>
</comment>
<dbReference type="PATRIC" id="fig|1324352.5.peg.493"/>
<dbReference type="AlphaFoldDB" id="A0A0G3LXF6"/>
<dbReference type="Proteomes" id="UP000035213">
    <property type="component" value="Chromosome"/>
</dbReference>
<sequence length="141" mass="15558">MKTQQDTAVFLLRITLAFGFLSAVASRLNLWGTHSSGWKQFVDYTAETNSFFPSSWASSIAIFSTAAELSIGIFLLLGYQVKKTALCASILTLLFAVAMSISYGIKEPLDYSVFTFSAGAFLLSTFSNYPWSLDNLYNNNN</sequence>
<feature type="transmembrane region" description="Helical" evidence="5">
    <location>
        <begin position="56"/>
        <end position="77"/>
    </location>
</feature>
<organism evidence="7 8">
    <name type="scientific">Chryseobacterium gallinarum</name>
    <dbReference type="NCBI Taxonomy" id="1324352"/>
    <lineage>
        <taxon>Bacteria</taxon>
        <taxon>Pseudomonadati</taxon>
        <taxon>Bacteroidota</taxon>
        <taxon>Flavobacteriia</taxon>
        <taxon>Flavobacteriales</taxon>
        <taxon>Weeksellaceae</taxon>
        <taxon>Chryseobacterium group</taxon>
        <taxon>Chryseobacterium</taxon>
    </lineage>
</organism>
<dbReference type="InterPro" id="IPR009908">
    <property type="entry name" value="Methylamine_util_MauE"/>
</dbReference>
<dbReference type="EMBL" id="CP009928">
    <property type="protein sequence ID" value="AKK71621.1"/>
    <property type="molecule type" value="Genomic_DNA"/>
</dbReference>
<feature type="transmembrane region" description="Helical" evidence="5">
    <location>
        <begin position="111"/>
        <end position="131"/>
    </location>
</feature>
<dbReference type="GO" id="GO:0030416">
    <property type="term" value="P:methylamine metabolic process"/>
    <property type="evidence" value="ECO:0007669"/>
    <property type="project" value="InterPro"/>
</dbReference>
<evidence type="ECO:0000256" key="2">
    <source>
        <dbReference type="ARBA" id="ARBA00022692"/>
    </source>
</evidence>
<keyword evidence="4 5" id="KW-0472">Membrane</keyword>
<evidence type="ECO:0000259" key="6">
    <source>
        <dbReference type="Pfam" id="PF07291"/>
    </source>
</evidence>